<dbReference type="SUPFAM" id="SSF48403">
    <property type="entry name" value="Ankyrin repeat"/>
    <property type="match status" value="1"/>
</dbReference>
<dbReference type="PROSITE" id="PS50088">
    <property type="entry name" value="ANK_REPEAT"/>
    <property type="match status" value="1"/>
</dbReference>
<evidence type="ECO:0000256" key="1">
    <source>
        <dbReference type="ARBA" id="ARBA00022737"/>
    </source>
</evidence>
<accession>A0A0F8WLH8</accession>
<dbReference type="InterPro" id="IPR036770">
    <property type="entry name" value="Ankyrin_rpt-contain_sf"/>
</dbReference>
<reference evidence="3" key="1">
    <citation type="journal article" date="2015" name="Nature">
        <title>Complex archaea that bridge the gap between prokaryotes and eukaryotes.</title>
        <authorList>
            <person name="Spang A."/>
            <person name="Saw J.H."/>
            <person name="Jorgensen S.L."/>
            <person name="Zaremba-Niedzwiedzka K."/>
            <person name="Martijn J."/>
            <person name="Lind A.E."/>
            <person name="van Eijk R."/>
            <person name="Schleper C."/>
            <person name="Guy L."/>
            <person name="Ettema T.J."/>
        </authorList>
    </citation>
    <scope>NUCLEOTIDE SEQUENCE</scope>
</reference>
<dbReference type="PANTHER" id="PTHR24171">
    <property type="entry name" value="ANKYRIN REPEAT DOMAIN-CONTAINING PROTEIN 39-RELATED"/>
    <property type="match status" value="1"/>
</dbReference>
<dbReference type="AlphaFoldDB" id="A0A0F8WLH8"/>
<evidence type="ECO:0000313" key="3">
    <source>
        <dbReference type="EMBL" id="KKK57737.1"/>
    </source>
</evidence>
<dbReference type="EMBL" id="LAZR01064327">
    <property type="protein sequence ID" value="KKK57737.1"/>
    <property type="molecule type" value="Genomic_DNA"/>
</dbReference>
<dbReference type="Gene3D" id="1.25.40.20">
    <property type="entry name" value="Ankyrin repeat-containing domain"/>
    <property type="match status" value="1"/>
</dbReference>
<evidence type="ECO:0000256" key="2">
    <source>
        <dbReference type="ARBA" id="ARBA00023043"/>
    </source>
</evidence>
<dbReference type="InterPro" id="IPR002110">
    <property type="entry name" value="Ankyrin_rpt"/>
</dbReference>
<keyword evidence="2" id="KW-0040">ANK repeat</keyword>
<dbReference type="PROSITE" id="PS50297">
    <property type="entry name" value="ANK_REP_REGION"/>
    <property type="match status" value="1"/>
</dbReference>
<sequence length="55" mass="6049">MRAARNGHTYVVKTLLGAGADVNEKDIQHKTALIYAKQNRQIGTIDLLRKAGAEE</sequence>
<organism evidence="3">
    <name type="scientific">marine sediment metagenome</name>
    <dbReference type="NCBI Taxonomy" id="412755"/>
    <lineage>
        <taxon>unclassified sequences</taxon>
        <taxon>metagenomes</taxon>
        <taxon>ecological metagenomes</taxon>
    </lineage>
</organism>
<keyword evidence="1" id="KW-0677">Repeat</keyword>
<proteinExistence type="predicted"/>
<dbReference type="Pfam" id="PF12796">
    <property type="entry name" value="Ank_2"/>
    <property type="match status" value="1"/>
</dbReference>
<gene>
    <name evidence="3" type="ORF">LCGC14_3051480</name>
</gene>
<protein>
    <submittedName>
        <fullName evidence="3">Uncharacterized protein</fullName>
    </submittedName>
</protein>
<comment type="caution">
    <text evidence="3">The sequence shown here is derived from an EMBL/GenBank/DDBJ whole genome shotgun (WGS) entry which is preliminary data.</text>
</comment>
<name>A0A0F8WLH8_9ZZZZ</name>